<evidence type="ECO:0000313" key="1">
    <source>
        <dbReference type="EMBL" id="CCO65906.1"/>
    </source>
</evidence>
<dbReference type="RefSeq" id="YP_009056863.1">
    <property type="nucleotide sequence ID" value="NC_024811.1"/>
</dbReference>
<sequence>MFKSVFPKFNKESFSQRLEKVPKEFHKYMVEQQRFIRLRQSAEAILKRKKPLLEEMVSKVHDHERKNMDVYVLQDSTLPRDLVLIFRRDKSGAYNNVSSPEIDRLRTKIQHCKEEIIRLQEQIYPRGTENGLSPEEKYDRIHPKGYYKNEAATRRPTKLEHDINTTEFSVWDKPDTRTPFQKGDEPVLSDLIKAGVYVYPVRPVNWKTPTDVETPPERIHVTYCDHIENTEETSESDEGREN</sequence>
<dbReference type="AlphaFoldDB" id="K8FE39"/>
<gene>
    <name evidence="1" type="ordered locus">BathyCg00314</name>
</gene>
<accession>K8FE39</accession>
<dbReference type="KEGG" id="bpg:BathyCg00314"/>
<dbReference type="EMBL" id="FO082259">
    <property type="protein sequence ID" value="CCO65906.1"/>
    <property type="molecule type" value="Genomic_DNA"/>
</dbReference>
<dbReference type="Proteomes" id="UP000198341">
    <property type="component" value="Chloroplast Pltd"/>
</dbReference>
<geneLocation type="chloroplast" evidence="1"/>
<protein>
    <submittedName>
        <fullName evidence="1">N/a</fullName>
    </submittedName>
</protein>
<keyword evidence="2" id="KW-1185">Reference proteome</keyword>
<keyword evidence="1" id="KW-0934">Plastid</keyword>
<name>K8FE39_9CHLO</name>
<reference evidence="1 2" key="1">
    <citation type="submission" date="2011-10" db="EMBL/GenBank/DDBJ databases">
        <authorList>
            <person name="Genoscope - CEA"/>
        </authorList>
    </citation>
    <scope>NUCLEOTIDE SEQUENCE [LARGE SCALE GENOMIC DNA]</scope>
    <source>
        <strain evidence="1 2">RCC 1105</strain>
    </source>
</reference>
<evidence type="ECO:0000313" key="2">
    <source>
        <dbReference type="Proteomes" id="UP000198341"/>
    </source>
</evidence>
<proteinExistence type="predicted"/>
<keyword evidence="1" id="KW-0150">Chloroplast</keyword>
<dbReference type="GeneID" id="20314173"/>
<organism evidence="1 2">
    <name type="scientific">Bathycoccus prasinos</name>
    <dbReference type="NCBI Taxonomy" id="41875"/>
    <lineage>
        <taxon>Eukaryota</taxon>
        <taxon>Viridiplantae</taxon>
        <taxon>Chlorophyta</taxon>
        <taxon>Mamiellophyceae</taxon>
        <taxon>Mamiellales</taxon>
        <taxon>Bathycoccaceae</taxon>
        <taxon>Bathycoccus</taxon>
    </lineage>
</organism>